<accession>A0ABT3G6N5</accession>
<evidence type="ECO:0000256" key="3">
    <source>
        <dbReference type="ARBA" id="ARBA00007592"/>
    </source>
</evidence>
<dbReference type="Gene3D" id="3.20.20.70">
    <property type="entry name" value="Aldolase class I"/>
    <property type="match status" value="1"/>
</dbReference>
<dbReference type="RefSeq" id="WP_264515039.1">
    <property type="nucleotide sequence ID" value="NZ_JAPDDR010000009.1"/>
</dbReference>
<evidence type="ECO:0000256" key="11">
    <source>
        <dbReference type="ARBA" id="ARBA00047836"/>
    </source>
</evidence>
<proteinExistence type="inferred from homology"/>
<reference evidence="14" key="1">
    <citation type="submission" date="2022-10" db="EMBL/GenBank/DDBJ databases">
        <title>Luteolibacter sp. GHJ8, whole genome shotgun sequencing project.</title>
        <authorList>
            <person name="Zhao G."/>
            <person name="Shen L."/>
        </authorList>
    </citation>
    <scope>NUCLEOTIDE SEQUENCE</scope>
    <source>
        <strain evidence="14">GHJ8</strain>
    </source>
</reference>
<evidence type="ECO:0000256" key="5">
    <source>
        <dbReference type="ARBA" id="ARBA00022490"/>
    </source>
</evidence>
<evidence type="ECO:0000256" key="1">
    <source>
        <dbReference type="ARBA" id="ARBA00003294"/>
    </source>
</evidence>
<evidence type="ECO:0000313" key="14">
    <source>
        <dbReference type="EMBL" id="MCW1915490.1"/>
    </source>
</evidence>
<feature type="site" description="Part of a proton relay during catalysis" evidence="12">
    <location>
        <position position="44"/>
    </location>
</feature>
<name>A0ABT3G6N5_9BACT</name>
<feature type="site" description="Part of a proton relay during catalysis" evidence="12">
    <location>
        <position position="107"/>
    </location>
</feature>
<dbReference type="NCBIfam" id="TIGR00674">
    <property type="entry name" value="dapA"/>
    <property type="match status" value="1"/>
</dbReference>
<comment type="pathway">
    <text evidence="2 12">Amino-acid biosynthesis; L-lysine biosynthesis via DAP pathway; (S)-tetrahydrodipicolinate from L-aspartate: step 3/4.</text>
</comment>
<comment type="function">
    <text evidence="1 12">Catalyzes the condensation of (S)-aspartate-beta-semialdehyde [(S)-ASA] and pyruvate to 4-hydroxy-tetrahydrodipicolinate (HTPA).</text>
</comment>
<keyword evidence="7 12" id="KW-0220">Diaminopimelate biosynthesis</keyword>
<evidence type="ECO:0000256" key="8">
    <source>
        <dbReference type="ARBA" id="ARBA00023154"/>
    </source>
</evidence>
<keyword evidence="6 12" id="KW-0028">Amino-acid biosynthesis</keyword>
<dbReference type="EMBL" id="JAPDDR010000009">
    <property type="protein sequence ID" value="MCW1915490.1"/>
    <property type="molecule type" value="Genomic_DNA"/>
</dbReference>
<protein>
    <recommendedName>
        <fullName evidence="4 12">4-hydroxy-tetrahydrodipicolinate synthase</fullName>
        <shortName evidence="12">HTPA synthase</shortName>
        <ecNumber evidence="4 12">4.3.3.7</ecNumber>
    </recommendedName>
</protein>
<feature type="active site" description="Proton donor/acceptor" evidence="12">
    <location>
        <position position="133"/>
    </location>
</feature>
<sequence>MTFRGTYTALITPFRDDRIDTAAFKALIDRQVAAGITGIVPVGTTGESPTVDTDEHIEVIRLAVEFAAGRCQVVAGTGANATKEAIELTQAAEKVGATGTLQVCPYYNKPPQEGIYRHFRTVAENTNLPVMLYSVPGRSGVEIGVDTAARLAADCKNIVSIKEAGGSVERVNQLFQALPADFSILSGDDPLTLPFMSCGAVGLVSVASNLVPEVLVKLVQTCLDGDFVGALAQQKQWYPLFRGLMSLEVNPVPIKEAVALQGHCTNEFRLPLTPLPDTAKAQLKTLLTDFSLLS</sequence>
<comment type="subunit">
    <text evidence="12">Homotetramer; dimer of dimers.</text>
</comment>
<dbReference type="Pfam" id="PF00701">
    <property type="entry name" value="DHDPS"/>
    <property type="match status" value="1"/>
</dbReference>
<dbReference type="GO" id="GO:0008840">
    <property type="term" value="F:4-hydroxy-tetrahydrodipicolinate synthase activity"/>
    <property type="evidence" value="ECO:0007669"/>
    <property type="project" value="UniProtKB-EC"/>
</dbReference>
<keyword evidence="8 12" id="KW-0457">Lysine biosynthesis</keyword>
<dbReference type="PRINTS" id="PR00146">
    <property type="entry name" value="DHPICSNTHASE"/>
</dbReference>
<evidence type="ECO:0000256" key="2">
    <source>
        <dbReference type="ARBA" id="ARBA00005120"/>
    </source>
</evidence>
<dbReference type="PANTHER" id="PTHR12128:SF66">
    <property type="entry name" value="4-HYDROXY-2-OXOGLUTARATE ALDOLASE, MITOCHONDRIAL"/>
    <property type="match status" value="1"/>
</dbReference>
<keyword evidence="15" id="KW-1185">Reference proteome</keyword>
<dbReference type="InterPro" id="IPR020625">
    <property type="entry name" value="Schiff_base-form_aldolases_AS"/>
</dbReference>
<evidence type="ECO:0000313" key="15">
    <source>
        <dbReference type="Proteomes" id="UP001165653"/>
    </source>
</evidence>
<keyword evidence="5 12" id="KW-0963">Cytoplasm</keyword>
<evidence type="ECO:0000256" key="7">
    <source>
        <dbReference type="ARBA" id="ARBA00022915"/>
    </source>
</evidence>
<evidence type="ECO:0000256" key="10">
    <source>
        <dbReference type="ARBA" id="ARBA00023270"/>
    </source>
</evidence>
<evidence type="ECO:0000256" key="9">
    <source>
        <dbReference type="ARBA" id="ARBA00023239"/>
    </source>
</evidence>
<comment type="subcellular location">
    <subcellularLocation>
        <location evidence="12">Cytoplasm</location>
    </subcellularLocation>
</comment>
<dbReference type="InterPro" id="IPR013785">
    <property type="entry name" value="Aldolase_TIM"/>
</dbReference>
<dbReference type="CDD" id="cd00950">
    <property type="entry name" value="DHDPS"/>
    <property type="match status" value="1"/>
</dbReference>
<dbReference type="SUPFAM" id="SSF51569">
    <property type="entry name" value="Aldolase"/>
    <property type="match status" value="1"/>
</dbReference>
<dbReference type="PROSITE" id="PS00665">
    <property type="entry name" value="DHDPS_1"/>
    <property type="match status" value="1"/>
</dbReference>
<feature type="binding site" evidence="12">
    <location>
        <position position="204"/>
    </location>
    <ligand>
        <name>pyruvate</name>
        <dbReference type="ChEBI" id="CHEBI:15361"/>
    </ligand>
</feature>
<dbReference type="InterPro" id="IPR020624">
    <property type="entry name" value="Schiff_base-form_aldolases_CS"/>
</dbReference>
<comment type="catalytic activity">
    <reaction evidence="11 12">
        <text>L-aspartate 4-semialdehyde + pyruvate = (2S,4S)-4-hydroxy-2,3,4,5-tetrahydrodipicolinate + H2O + H(+)</text>
        <dbReference type="Rhea" id="RHEA:34171"/>
        <dbReference type="ChEBI" id="CHEBI:15361"/>
        <dbReference type="ChEBI" id="CHEBI:15377"/>
        <dbReference type="ChEBI" id="CHEBI:15378"/>
        <dbReference type="ChEBI" id="CHEBI:67139"/>
        <dbReference type="ChEBI" id="CHEBI:537519"/>
        <dbReference type="EC" id="4.3.3.7"/>
    </reaction>
</comment>
<dbReference type="SMART" id="SM01130">
    <property type="entry name" value="DHDPS"/>
    <property type="match status" value="1"/>
</dbReference>
<evidence type="ECO:0000256" key="6">
    <source>
        <dbReference type="ARBA" id="ARBA00022605"/>
    </source>
</evidence>
<dbReference type="PIRSF" id="PIRSF001365">
    <property type="entry name" value="DHDPS"/>
    <property type="match status" value="1"/>
</dbReference>
<keyword evidence="10 12" id="KW-0704">Schiff base</keyword>
<comment type="similarity">
    <text evidence="3 12 13">Belongs to the DapA family.</text>
</comment>
<keyword evidence="9 12" id="KW-0456">Lyase</keyword>
<dbReference type="HAMAP" id="MF_00418">
    <property type="entry name" value="DapA"/>
    <property type="match status" value="1"/>
</dbReference>
<comment type="caution">
    <text evidence="14">The sequence shown here is derived from an EMBL/GenBank/DDBJ whole genome shotgun (WGS) entry which is preliminary data.</text>
</comment>
<dbReference type="InterPro" id="IPR005263">
    <property type="entry name" value="DapA"/>
</dbReference>
<dbReference type="Proteomes" id="UP001165653">
    <property type="component" value="Unassembled WGS sequence"/>
</dbReference>
<feature type="active site" description="Schiff-base intermediate with substrate" evidence="12">
    <location>
        <position position="162"/>
    </location>
</feature>
<gene>
    <name evidence="12 14" type="primary">dapA</name>
    <name evidence="14" type="ORF">OJ996_18030</name>
</gene>
<feature type="binding site" evidence="12">
    <location>
        <position position="45"/>
    </location>
    <ligand>
        <name>pyruvate</name>
        <dbReference type="ChEBI" id="CHEBI:15361"/>
    </ligand>
</feature>
<dbReference type="InterPro" id="IPR002220">
    <property type="entry name" value="DapA-like"/>
</dbReference>
<dbReference type="PROSITE" id="PS00666">
    <property type="entry name" value="DHDPS_2"/>
    <property type="match status" value="1"/>
</dbReference>
<evidence type="ECO:0000256" key="12">
    <source>
        <dbReference type="HAMAP-Rule" id="MF_00418"/>
    </source>
</evidence>
<dbReference type="PANTHER" id="PTHR12128">
    <property type="entry name" value="DIHYDRODIPICOLINATE SYNTHASE"/>
    <property type="match status" value="1"/>
</dbReference>
<evidence type="ECO:0000256" key="13">
    <source>
        <dbReference type="PIRNR" id="PIRNR001365"/>
    </source>
</evidence>
<organism evidence="14 15">
    <name type="scientific">Luteolibacter rhizosphaerae</name>
    <dbReference type="NCBI Taxonomy" id="2989719"/>
    <lineage>
        <taxon>Bacteria</taxon>
        <taxon>Pseudomonadati</taxon>
        <taxon>Verrucomicrobiota</taxon>
        <taxon>Verrucomicrobiia</taxon>
        <taxon>Verrucomicrobiales</taxon>
        <taxon>Verrucomicrobiaceae</taxon>
        <taxon>Luteolibacter</taxon>
    </lineage>
</organism>
<dbReference type="EC" id="4.3.3.7" evidence="4 12"/>
<evidence type="ECO:0000256" key="4">
    <source>
        <dbReference type="ARBA" id="ARBA00012086"/>
    </source>
</evidence>
<comment type="caution">
    <text evidence="12">Was originally thought to be a dihydrodipicolinate synthase (DHDPS), catalyzing the condensation of (S)-aspartate-beta-semialdehyde [(S)-ASA] and pyruvate to dihydrodipicolinate (DHDP). However, it was shown in E.coli that the product of the enzymatic reaction is not dihydrodipicolinate but in fact (4S)-4-hydroxy-2,3,4,5-tetrahydro-(2S)-dipicolinic acid (HTPA), and that the consecutive dehydration reaction leading to DHDP is not spontaneous but catalyzed by DapB.</text>
</comment>